<evidence type="ECO:0000313" key="3">
    <source>
        <dbReference type="EMBL" id="KAF8796031.1"/>
    </source>
</evidence>
<sequence>MFSNKEKKSGVQNRKRKLQREEANQKLEGSLNKYLRSTIGLDGQAIEPGPSTSGLEFHNENLSQNENSSEYDQEEATIVPIENLDVAVENSLGNNVISQNEDFDFELKHPATWPDTISIKIRDYLIENGLPRLITKHFPRDNSGRKFSESFYYRTLPNGEKVFRNYLVYSNSRNTVFCFPCKLFSEKHSQLIKDGCNVRAYLIHILKKHESSASHLKHSSKCSELKMSLCNLCTIDAAQQRLYDAEKVYWQSVIERLIYLIQYLARQYLAFRCSSKELYHSDNGNFLRLVETITKFDKIIAEYLHKIQTSQNKKIAHYLGDQIQNEIISIISEVIKKHLLHMIKSSKYYSLILDAIPDVSHTEQLTVVIRFVYKNEETNKVQIEHFLGFQSVENTTGQGLFEFINGHLKSSELNLTDLRGQSYDNGANMKGKHKGLQQKNY</sequence>
<evidence type="ECO:0000256" key="1">
    <source>
        <dbReference type="SAM" id="MobiDB-lite"/>
    </source>
</evidence>
<dbReference type="InterPro" id="IPR025398">
    <property type="entry name" value="DUF4371"/>
</dbReference>
<dbReference type="PANTHER" id="PTHR45749:SF35">
    <property type="entry name" value="AC-LIKE TRANSPOSASE-RELATED"/>
    <property type="match status" value="1"/>
</dbReference>
<feature type="region of interest" description="Disordered" evidence="1">
    <location>
        <begin position="1"/>
        <end position="26"/>
    </location>
</feature>
<dbReference type="PANTHER" id="PTHR45749">
    <property type="match status" value="1"/>
</dbReference>
<reference evidence="3" key="2">
    <citation type="submission" date="2020-06" db="EMBL/GenBank/DDBJ databases">
        <authorList>
            <person name="Sheffer M."/>
        </authorList>
    </citation>
    <scope>NUCLEOTIDE SEQUENCE</scope>
</reference>
<evidence type="ECO:0000313" key="4">
    <source>
        <dbReference type="Proteomes" id="UP000807504"/>
    </source>
</evidence>
<accession>A0A8T0FYB6</accession>
<feature type="domain" description="DUF4371" evidence="2">
    <location>
        <begin position="233"/>
        <end position="435"/>
    </location>
</feature>
<dbReference type="Pfam" id="PF14291">
    <property type="entry name" value="DUF4371"/>
    <property type="match status" value="1"/>
</dbReference>
<reference evidence="3" key="1">
    <citation type="journal article" date="2020" name="bioRxiv">
        <title>Chromosome-level reference genome of the European wasp spider Argiope bruennichi: a resource for studies on range expansion and evolutionary adaptation.</title>
        <authorList>
            <person name="Sheffer M.M."/>
            <person name="Hoppe A."/>
            <person name="Krehenwinkel H."/>
            <person name="Uhl G."/>
            <person name="Kuss A.W."/>
            <person name="Jensen L."/>
            <person name="Jensen C."/>
            <person name="Gillespie R.G."/>
            <person name="Hoff K.J."/>
            <person name="Prost S."/>
        </authorList>
    </citation>
    <scope>NUCLEOTIDE SEQUENCE</scope>
</reference>
<name>A0A8T0FYB6_ARGBR</name>
<dbReference type="AlphaFoldDB" id="A0A8T0FYB6"/>
<keyword evidence="4" id="KW-1185">Reference proteome</keyword>
<dbReference type="EMBL" id="JABXBU010000001">
    <property type="protein sequence ID" value="KAF8796031.1"/>
    <property type="molecule type" value="Genomic_DNA"/>
</dbReference>
<proteinExistence type="predicted"/>
<comment type="caution">
    <text evidence="3">The sequence shown here is derived from an EMBL/GenBank/DDBJ whole genome shotgun (WGS) entry which is preliminary data.</text>
</comment>
<protein>
    <submittedName>
        <fullName evidence="3">Zinc finger MYM-type protein 5 like protein</fullName>
    </submittedName>
</protein>
<evidence type="ECO:0000259" key="2">
    <source>
        <dbReference type="Pfam" id="PF14291"/>
    </source>
</evidence>
<organism evidence="3 4">
    <name type="scientific">Argiope bruennichi</name>
    <name type="common">Wasp spider</name>
    <name type="synonym">Aranea bruennichi</name>
    <dbReference type="NCBI Taxonomy" id="94029"/>
    <lineage>
        <taxon>Eukaryota</taxon>
        <taxon>Metazoa</taxon>
        <taxon>Ecdysozoa</taxon>
        <taxon>Arthropoda</taxon>
        <taxon>Chelicerata</taxon>
        <taxon>Arachnida</taxon>
        <taxon>Araneae</taxon>
        <taxon>Araneomorphae</taxon>
        <taxon>Entelegynae</taxon>
        <taxon>Araneoidea</taxon>
        <taxon>Araneidae</taxon>
        <taxon>Argiope</taxon>
    </lineage>
</organism>
<dbReference type="Proteomes" id="UP000807504">
    <property type="component" value="Unassembled WGS sequence"/>
</dbReference>
<gene>
    <name evidence="3" type="ORF">HNY73_000460</name>
</gene>